<evidence type="ECO:0000313" key="1">
    <source>
        <dbReference type="EMBL" id="SCE98806.1"/>
    </source>
</evidence>
<sequence>MAGGEGRAARVTRTGLALVHAGELVLPAAGSEAEAERVTEDDRTSIVYQFPVEIEVVAAGAALDADHLADLALSRLAEHLEGRV</sequence>
<organism evidence="1 2">
    <name type="scientific">Micromonospora mirobrigensis</name>
    <dbReference type="NCBI Taxonomy" id="262898"/>
    <lineage>
        <taxon>Bacteria</taxon>
        <taxon>Bacillati</taxon>
        <taxon>Actinomycetota</taxon>
        <taxon>Actinomycetes</taxon>
        <taxon>Micromonosporales</taxon>
        <taxon>Micromonosporaceae</taxon>
        <taxon>Micromonospora</taxon>
    </lineage>
</organism>
<dbReference type="STRING" id="262898.GA0070564_102458"/>
<gene>
    <name evidence="1" type="ORF">GA0070564_102458</name>
</gene>
<proteinExistence type="predicted"/>
<protein>
    <submittedName>
        <fullName evidence="1">Uncharacterized protein</fullName>
    </submittedName>
</protein>
<dbReference type="EMBL" id="FMCX01000002">
    <property type="protein sequence ID" value="SCE98806.1"/>
    <property type="molecule type" value="Genomic_DNA"/>
</dbReference>
<dbReference type="RefSeq" id="WP_091605987.1">
    <property type="nucleotide sequence ID" value="NZ_FMCX01000002.1"/>
</dbReference>
<accession>A0A1C4WR88</accession>
<dbReference type="Proteomes" id="UP000199504">
    <property type="component" value="Unassembled WGS sequence"/>
</dbReference>
<evidence type="ECO:0000313" key="2">
    <source>
        <dbReference type="Proteomes" id="UP000199504"/>
    </source>
</evidence>
<keyword evidence="2" id="KW-1185">Reference proteome</keyword>
<dbReference type="OrthoDB" id="3403627at2"/>
<name>A0A1C4WR88_9ACTN</name>
<reference evidence="2" key="1">
    <citation type="submission" date="2016-06" db="EMBL/GenBank/DDBJ databases">
        <authorList>
            <person name="Varghese N."/>
            <person name="Submissions Spin"/>
        </authorList>
    </citation>
    <scope>NUCLEOTIDE SEQUENCE [LARGE SCALE GENOMIC DNA]</scope>
    <source>
        <strain evidence="2">DSM 44830</strain>
    </source>
</reference>
<dbReference type="AlphaFoldDB" id="A0A1C4WR88"/>